<evidence type="ECO:0000256" key="3">
    <source>
        <dbReference type="ARBA" id="ARBA00022801"/>
    </source>
</evidence>
<name>A0A328YJA6_9FLAO</name>
<keyword evidence="5" id="KW-0482">Metalloprotease</keyword>
<keyword evidence="2" id="KW-0479">Metal-binding</keyword>
<dbReference type="InterPro" id="IPR020891">
    <property type="entry name" value="UPF0758_CS"/>
</dbReference>
<keyword evidence="3" id="KW-0378">Hydrolase</keyword>
<dbReference type="Pfam" id="PF04002">
    <property type="entry name" value="RadC"/>
    <property type="match status" value="1"/>
</dbReference>
<dbReference type="OrthoDB" id="9804482at2"/>
<dbReference type="CDD" id="cd08071">
    <property type="entry name" value="MPN_DUF2466"/>
    <property type="match status" value="1"/>
</dbReference>
<organism evidence="7 8">
    <name type="scientific">Flavobacterium aciduliphilum</name>
    <dbReference type="NCBI Taxonomy" id="1101402"/>
    <lineage>
        <taxon>Bacteria</taxon>
        <taxon>Pseudomonadati</taxon>
        <taxon>Bacteroidota</taxon>
        <taxon>Flavobacteriia</taxon>
        <taxon>Flavobacteriales</taxon>
        <taxon>Flavobacteriaceae</taxon>
        <taxon>Flavobacterium</taxon>
    </lineage>
</organism>
<keyword evidence="1" id="KW-0645">Protease</keyword>
<evidence type="ECO:0000256" key="4">
    <source>
        <dbReference type="ARBA" id="ARBA00022833"/>
    </source>
</evidence>
<proteinExistence type="predicted"/>
<dbReference type="AlphaFoldDB" id="A0A328YJA6"/>
<accession>A0A328YJA6</accession>
<evidence type="ECO:0000313" key="7">
    <source>
        <dbReference type="EMBL" id="RAR74238.1"/>
    </source>
</evidence>
<dbReference type="GO" id="GO:0046872">
    <property type="term" value="F:metal ion binding"/>
    <property type="evidence" value="ECO:0007669"/>
    <property type="project" value="UniProtKB-KW"/>
</dbReference>
<dbReference type="PROSITE" id="PS50249">
    <property type="entry name" value="MPN"/>
    <property type="match status" value="1"/>
</dbReference>
<dbReference type="Gene3D" id="3.40.140.10">
    <property type="entry name" value="Cytidine Deaminase, domain 2"/>
    <property type="match status" value="1"/>
</dbReference>
<keyword evidence="4" id="KW-0862">Zinc</keyword>
<dbReference type="InterPro" id="IPR001405">
    <property type="entry name" value="UPF0758"/>
</dbReference>
<dbReference type="PANTHER" id="PTHR30471">
    <property type="entry name" value="DNA REPAIR PROTEIN RADC"/>
    <property type="match status" value="1"/>
</dbReference>
<evidence type="ECO:0000256" key="2">
    <source>
        <dbReference type="ARBA" id="ARBA00022723"/>
    </source>
</evidence>
<dbReference type="InterPro" id="IPR025657">
    <property type="entry name" value="RadC_JAB"/>
</dbReference>
<dbReference type="PROSITE" id="PS01302">
    <property type="entry name" value="UPF0758"/>
    <property type="match status" value="1"/>
</dbReference>
<comment type="caution">
    <text evidence="7">The sequence shown here is derived from an EMBL/GenBank/DDBJ whole genome shotgun (WGS) entry which is preliminary data.</text>
</comment>
<dbReference type="RefSeq" id="WP_112112380.1">
    <property type="nucleotide sequence ID" value="NZ_QLSZ01000002.1"/>
</dbReference>
<dbReference type="EMBL" id="QLSZ01000002">
    <property type="protein sequence ID" value="RAR74238.1"/>
    <property type="molecule type" value="Genomic_DNA"/>
</dbReference>
<dbReference type="PANTHER" id="PTHR30471:SF3">
    <property type="entry name" value="UPF0758 PROTEIN YEES-RELATED"/>
    <property type="match status" value="1"/>
</dbReference>
<protein>
    <submittedName>
        <fullName evidence="7">RadC-like JAB domain-containing protein</fullName>
    </submittedName>
</protein>
<dbReference type="GO" id="GO:0006508">
    <property type="term" value="P:proteolysis"/>
    <property type="evidence" value="ECO:0007669"/>
    <property type="project" value="UniProtKB-KW"/>
</dbReference>
<dbReference type="InterPro" id="IPR037518">
    <property type="entry name" value="MPN"/>
</dbReference>
<feature type="domain" description="MPN" evidence="6">
    <location>
        <begin position="24"/>
        <end position="149"/>
    </location>
</feature>
<dbReference type="Proteomes" id="UP000248840">
    <property type="component" value="Unassembled WGS sequence"/>
</dbReference>
<evidence type="ECO:0000259" key="6">
    <source>
        <dbReference type="PROSITE" id="PS50249"/>
    </source>
</evidence>
<sequence length="150" mass="16407">MKKTLLNVSEIKVAYSTSDTPKVKIKSGEDAYDVLLASWNLDTIELQEEFKILLLNRANEVLGVYPLSKGGITGTVVDQRLIFAVALKCNATGIIMCHNHPSGKLLHSETDITLTKSIGKCAELLGINLLDHLIISKNGFYSFSNEGKLS</sequence>
<evidence type="ECO:0000313" key="8">
    <source>
        <dbReference type="Proteomes" id="UP000248840"/>
    </source>
</evidence>
<evidence type="ECO:0000256" key="5">
    <source>
        <dbReference type="ARBA" id="ARBA00023049"/>
    </source>
</evidence>
<evidence type="ECO:0000256" key="1">
    <source>
        <dbReference type="ARBA" id="ARBA00022670"/>
    </source>
</evidence>
<reference evidence="7 8" key="1">
    <citation type="submission" date="2018-06" db="EMBL/GenBank/DDBJ databases">
        <title>Genomic Encyclopedia of Archaeal and Bacterial Type Strains, Phase II (KMG-II): from individual species to whole genera.</title>
        <authorList>
            <person name="Goeker M."/>
        </authorList>
    </citation>
    <scope>NUCLEOTIDE SEQUENCE [LARGE SCALE GENOMIC DNA]</scope>
    <source>
        <strain evidence="7 8">DSM 25663</strain>
    </source>
</reference>
<dbReference type="GO" id="GO:0008237">
    <property type="term" value="F:metallopeptidase activity"/>
    <property type="evidence" value="ECO:0007669"/>
    <property type="project" value="UniProtKB-KW"/>
</dbReference>
<keyword evidence="8" id="KW-1185">Reference proteome</keyword>
<gene>
    <name evidence="7" type="ORF">CLV55_102171</name>
</gene>